<reference evidence="3 4" key="1">
    <citation type="journal article" date="2016" name="Nat. Commun.">
        <title>Thousands of microbial genomes shed light on interconnected biogeochemical processes in an aquifer system.</title>
        <authorList>
            <person name="Anantharaman K."/>
            <person name="Brown C.T."/>
            <person name="Hug L.A."/>
            <person name="Sharon I."/>
            <person name="Castelle C.J."/>
            <person name="Probst A.J."/>
            <person name="Thomas B.C."/>
            <person name="Singh A."/>
            <person name="Wilkins M.J."/>
            <person name="Karaoz U."/>
            <person name="Brodie E.L."/>
            <person name="Williams K.H."/>
            <person name="Hubbard S.S."/>
            <person name="Banfield J.F."/>
        </authorList>
    </citation>
    <scope>NUCLEOTIDE SEQUENCE [LARGE SCALE GENOMIC DNA]</scope>
</reference>
<organism evidence="3 4">
    <name type="scientific">Candidatus Kaiserbacteria bacterium RIFCSPLOWO2_12_FULL_45_26</name>
    <dbReference type="NCBI Taxonomy" id="1798525"/>
    <lineage>
        <taxon>Bacteria</taxon>
        <taxon>Candidatus Kaiseribacteriota</taxon>
    </lineage>
</organism>
<comment type="caution">
    <text evidence="3">The sequence shown here is derived from an EMBL/GenBank/DDBJ whole genome shotgun (WGS) entry which is preliminary data.</text>
</comment>
<keyword evidence="1" id="KW-0175">Coiled coil</keyword>
<sequence length="339" mass="37818">MEFLKNNGITKSLAVKLVAVFALGMVAVAGLQAISGTAPFQSVKQVISGDGDYGYYDEGVGMGMDSPELSYRNVEDSMMPPVPSPEFAPGEDTETYEVKEYTATFETGDVTKECEVIADLFNRDDVIFESTNEYKEGCSYNFKVKKESVDEVLAILEDLDPKYLNENAYTIKREVTDYTSEIEILEAKLAAYEATLIQSTATYDELIRLATMRGDIDALTRATDGKLALVERISMSQIEVNAQLDRINRSKAEALDRLEYSNFYVNVYENPLVNGDSIKDSWIAAVQELVSDINTFVQEVSLGFVALMFMVVKFALYGVVLLYVARFGYSYARKVWSQG</sequence>
<dbReference type="EMBL" id="MFMM01000001">
    <property type="protein sequence ID" value="OGG84705.1"/>
    <property type="molecule type" value="Genomic_DNA"/>
</dbReference>
<name>A0A1F6FFS2_9BACT</name>
<evidence type="ECO:0000313" key="4">
    <source>
        <dbReference type="Proteomes" id="UP000177325"/>
    </source>
</evidence>
<dbReference type="AlphaFoldDB" id="A0A1F6FFS2"/>
<evidence type="ECO:0000256" key="2">
    <source>
        <dbReference type="SAM" id="Phobius"/>
    </source>
</evidence>
<keyword evidence="2" id="KW-1133">Transmembrane helix</keyword>
<gene>
    <name evidence="3" type="ORF">A3G90_01300</name>
</gene>
<feature type="coiled-coil region" evidence="1">
    <location>
        <begin position="175"/>
        <end position="202"/>
    </location>
</feature>
<dbReference type="STRING" id="1798525.A3G90_01300"/>
<accession>A0A1F6FFS2</accession>
<evidence type="ECO:0008006" key="5">
    <source>
        <dbReference type="Google" id="ProtNLM"/>
    </source>
</evidence>
<protein>
    <recommendedName>
        <fullName evidence="5">DUF4349 domain-containing protein</fullName>
    </recommendedName>
</protein>
<evidence type="ECO:0000256" key="1">
    <source>
        <dbReference type="SAM" id="Coils"/>
    </source>
</evidence>
<evidence type="ECO:0000313" key="3">
    <source>
        <dbReference type="EMBL" id="OGG84705.1"/>
    </source>
</evidence>
<feature type="transmembrane region" description="Helical" evidence="2">
    <location>
        <begin position="302"/>
        <end position="324"/>
    </location>
</feature>
<dbReference type="Proteomes" id="UP000177325">
    <property type="component" value="Unassembled WGS sequence"/>
</dbReference>
<keyword evidence="2" id="KW-0812">Transmembrane</keyword>
<keyword evidence="2" id="KW-0472">Membrane</keyword>
<proteinExistence type="predicted"/>